<accession>A0ACC3NLF8</accession>
<comment type="caution">
    <text evidence="1">The sequence shown here is derived from an EMBL/GenBank/DDBJ whole genome shotgun (WGS) entry which is preliminary data.</text>
</comment>
<protein>
    <submittedName>
        <fullName evidence="1">AAA ATPase</fullName>
    </submittedName>
</protein>
<reference evidence="1" key="1">
    <citation type="submission" date="2023-07" db="EMBL/GenBank/DDBJ databases">
        <title>Black Yeasts Isolated from many extreme environments.</title>
        <authorList>
            <person name="Coleine C."/>
            <person name="Stajich J.E."/>
            <person name="Selbmann L."/>
        </authorList>
    </citation>
    <scope>NUCLEOTIDE SEQUENCE</scope>
    <source>
        <strain evidence="1">CCFEE 5714</strain>
    </source>
</reference>
<keyword evidence="2" id="KW-1185">Reference proteome</keyword>
<gene>
    <name evidence="1" type="primary">CDC6_1</name>
    <name evidence="1" type="ORF">LTR37_004825</name>
</gene>
<dbReference type="EMBL" id="JAUTXU010000029">
    <property type="protein sequence ID" value="KAK3718909.1"/>
    <property type="molecule type" value="Genomic_DNA"/>
</dbReference>
<dbReference type="Proteomes" id="UP001281147">
    <property type="component" value="Unassembled WGS sequence"/>
</dbReference>
<sequence length="636" mass="69084">MVASTLGKRSRSAVEAGESGLAATRSKRRIVVNEPNDENCNPFVRSEHDRHHQDGSEVDESLPPAKKTRRIANARSVPAKHGAPEQRVSVSPSKIDSHFKIAKGAIPVFEDGKSGHLSTPTTSRHRDALSKKVPVTPQHRVLLAGNTLTPRTPKTPITPSTSANSVYHHARQLFSRCSNPGKLVGREVERNELSTFVDKCLQSKSTGCIYVSGPPGTGKSALVEEVLQQFKDSPMVTQSVVNCMSVRSAKDLSTKLAEDLALGDDAGPESLKTCFIRGRARDDRKYVVILDEVDRLVDLDLTLLYSLFEWSMHASSRLILIGIANALDLTDRFLPRLKSRSLKPELLPFMPYSAAQIAEVLTIKLKSLCAEATTAVPFLHPAAIQFCAKKVAAQTGDLRKAFDICRRAIDLVEQETKQKDVRDSPSKTPLMENINLSSPPTPRSPTKTRAPASYTIETAPKATIAHMAKVTAQVFGNGINQRLATLNLQQKAVLCALAALERRKRESQVEKTMFSTPSKHNTSAPSIKQLFDAYSSLCKREKSLHPLTTGEFRDVVSGLETLSLVSSANGKSGSFAIPLTPSKTPSRRGKGGFTTTAVGDDRRVASVVGSKELFSTLEGAGGELLRDILDGDGLDL</sequence>
<organism evidence="1 2">
    <name type="scientific">Vermiconidia calcicola</name>
    <dbReference type="NCBI Taxonomy" id="1690605"/>
    <lineage>
        <taxon>Eukaryota</taxon>
        <taxon>Fungi</taxon>
        <taxon>Dikarya</taxon>
        <taxon>Ascomycota</taxon>
        <taxon>Pezizomycotina</taxon>
        <taxon>Dothideomycetes</taxon>
        <taxon>Dothideomycetidae</taxon>
        <taxon>Mycosphaerellales</taxon>
        <taxon>Extremaceae</taxon>
        <taxon>Vermiconidia</taxon>
    </lineage>
</organism>
<name>A0ACC3NLF8_9PEZI</name>
<proteinExistence type="predicted"/>
<evidence type="ECO:0000313" key="2">
    <source>
        <dbReference type="Proteomes" id="UP001281147"/>
    </source>
</evidence>
<evidence type="ECO:0000313" key="1">
    <source>
        <dbReference type="EMBL" id="KAK3718909.1"/>
    </source>
</evidence>